<dbReference type="GO" id="GO:0003677">
    <property type="term" value="F:DNA binding"/>
    <property type="evidence" value="ECO:0007669"/>
    <property type="project" value="UniProtKB-KW"/>
</dbReference>
<dbReference type="AlphaFoldDB" id="A0A917LXX9"/>
<evidence type="ECO:0000313" key="6">
    <source>
        <dbReference type="EMBL" id="GGG64413.1"/>
    </source>
</evidence>
<comment type="similarity">
    <text evidence="1">Belongs to the 'phage' integrase family.</text>
</comment>
<dbReference type="PANTHER" id="PTHR30629">
    <property type="entry name" value="PROPHAGE INTEGRASE"/>
    <property type="match status" value="1"/>
</dbReference>
<dbReference type="CDD" id="cd00796">
    <property type="entry name" value="INT_Rci_Hp1_C"/>
    <property type="match status" value="1"/>
</dbReference>
<dbReference type="InterPro" id="IPR002104">
    <property type="entry name" value="Integrase_catalytic"/>
</dbReference>
<gene>
    <name evidence="6" type="ORF">GCM10011398_04990</name>
</gene>
<dbReference type="SUPFAM" id="SSF56349">
    <property type="entry name" value="DNA breaking-rejoining enzymes"/>
    <property type="match status" value="1"/>
</dbReference>
<name>A0A917LXX9_9BACI</name>
<evidence type="ECO:0000256" key="1">
    <source>
        <dbReference type="ARBA" id="ARBA00008857"/>
    </source>
</evidence>
<dbReference type="GO" id="GO:0015074">
    <property type="term" value="P:DNA integration"/>
    <property type="evidence" value="ECO:0007669"/>
    <property type="project" value="UniProtKB-KW"/>
</dbReference>
<organism evidence="6 7">
    <name type="scientific">Virgibacillus oceani</name>
    <dbReference type="NCBI Taxonomy" id="1479511"/>
    <lineage>
        <taxon>Bacteria</taxon>
        <taxon>Bacillati</taxon>
        <taxon>Bacillota</taxon>
        <taxon>Bacilli</taxon>
        <taxon>Bacillales</taxon>
        <taxon>Bacillaceae</taxon>
        <taxon>Virgibacillus</taxon>
    </lineage>
</organism>
<dbReference type="PANTHER" id="PTHR30629:SF2">
    <property type="entry name" value="PROPHAGE INTEGRASE INTS-RELATED"/>
    <property type="match status" value="1"/>
</dbReference>
<sequence>MKNPNGYGSVFKLSGKRRKQYGARVTIGWEINEKTGKVKQKYKTIGYYKSRPEAMIALADYNKDPYDIDSKRITFAEIYELWSKDKFREKPVTRGYKSGFNLSESLHRMKFIDIRKSHMQAIIDNMDKSHSTKSITKTLYGQLFKFALENDITDKNYANFVTLPKDNTESDREPFSDIQIEKLWNSLESQENTDMALIMIYTGLRPGELILIENENINLTERYMSGGIKTDAGIDRIIPINKKILPLIEKRMDKNNKYLFVNSRKNKITYNSFRKDRWKPLMKTLTMEHKAHDCRHTFATLMDNAGANKLSIKKIMGHSSQDITDKVYTHKNINELLKAVDLI</sequence>
<feature type="domain" description="Tyr recombinase" evidence="5">
    <location>
        <begin position="170"/>
        <end position="341"/>
    </location>
</feature>
<dbReference type="Proteomes" id="UP000622860">
    <property type="component" value="Unassembled WGS sequence"/>
</dbReference>
<dbReference type="GO" id="GO:0006310">
    <property type="term" value="P:DNA recombination"/>
    <property type="evidence" value="ECO:0007669"/>
    <property type="project" value="UniProtKB-KW"/>
</dbReference>
<dbReference type="InterPro" id="IPR011010">
    <property type="entry name" value="DNA_brk_join_enz"/>
</dbReference>
<dbReference type="InterPro" id="IPR010998">
    <property type="entry name" value="Integrase_recombinase_N"/>
</dbReference>
<keyword evidence="3" id="KW-0238">DNA-binding</keyword>
<keyword evidence="7" id="KW-1185">Reference proteome</keyword>
<reference evidence="6" key="1">
    <citation type="journal article" date="2014" name="Int. J. Syst. Evol. Microbiol.">
        <title>Complete genome sequence of Corynebacterium casei LMG S-19264T (=DSM 44701T), isolated from a smear-ripened cheese.</title>
        <authorList>
            <consortium name="US DOE Joint Genome Institute (JGI-PGF)"/>
            <person name="Walter F."/>
            <person name="Albersmeier A."/>
            <person name="Kalinowski J."/>
            <person name="Ruckert C."/>
        </authorList>
    </citation>
    <scope>NUCLEOTIDE SEQUENCE</scope>
    <source>
        <strain evidence="6">CGMCC 1.12754</strain>
    </source>
</reference>
<evidence type="ECO:0000259" key="5">
    <source>
        <dbReference type="PROSITE" id="PS51898"/>
    </source>
</evidence>
<accession>A0A917LXX9</accession>
<evidence type="ECO:0000256" key="4">
    <source>
        <dbReference type="ARBA" id="ARBA00023172"/>
    </source>
</evidence>
<comment type="caution">
    <text evidence="6">The sequence shown here is derived from an EMBL/GenBank/DDBJ whole genome shotgun (WGS) entry which is preliminary data.</text>
</comment>
<proteinExistence type="inferred from homology"/>
<dbReference type="Pfam" id="PF00589">
    <property type="entry name" value="Phage_integrase"/>
    <property type="match status" value="1"/>
</dbReference>
<dbReference type="InterPro" id="IPR013762">
    <property type="entry name" value="Integrase-like_cat_sf"/>
</dbReference>
<dbReference type="Gene3D" id="1.10.443.10">
    <property type="entry name" value="Intergrase catalytic core"/>
    <property type="match status" value="1"/>
</dbReference>
<reference evidence="6" key="2">
    <citation type="submission" date="2020-09" db="EMBL/GenBank/DDBJ databases">
        <authorList>
            <person name="Sun Q."/>
            <person name="Zhou Y."/>
        </authorList>
    </citation>
    <scope>NUCLEOTIDE SEQUENCE</scope>
    <source>
        <strain evidence="6">CGMCC 1.12754</strain>
    </source>
</reference>
<keyword evidence="2" id="KW-0229">DNA integration</keyword>
<evidence type="ECO:0000313" key="7">
    <source>
        <dbReference type="Proteomes" id="UP000622860"/>
    </source>
</evidence>
<dbReference type="RefSeq" id="WP_188453755.1">
    <property type="nucleotide sequence ID" value="NZ_BMFR01000001.1"/>
</dbReference>
<evidence type="ECO:0000256" key="2">
    <source>
        <dbReference type="ARBA" id="ARBA00022908"/>
    </source>
</evidence>
<dbReference type="Gene3D" id="1.10.150.130">
    <property type="match status" value="1"/>
</dbReference>
<dbReference type="InterPro" id="IPR050808">
    <property type="entry name" value="Phage_Integrase"/>
</dbReference>
<protein>
    <submittedName>
        <fullName evidence="6">Site-specific integrase</fullName>
    </submittedName>
</protein>
<dbReference type="EMBL" id="BMFR01000001">
    <property type="protein sequence ID" value="GGG64413.1"/>
    <property type="molecule type" value="Genomic_DNA"/>
</dbReference>
<keyword evidence="4" id="KW-0233">DNA recombination</keyword>
<evidence type="ECO:0000256" key="3">
    <source>
        <dbReference type="ARBA" id="ARBA00023125"/>
    </source>
</evidence>
<dbReference type="PROSITE" id="PS51898">
    <property type="entry name" value="TYR_RECOMBINASE"/>
    <property type="match status" value="1"/>
</dbReference>